<evidence type="ECO:0000313" key="2">
    <source>
        <dbReference type="EMBL" id="GFY26345.1"/>
    </source>
</evidence>
<proteinExistence type="predicted"/>
<dbReference type="EMBL" id="BMAU01021375">
    <property type="protein sequence ID" value="GFY26345.1"/>
    <property type="molecule type" value="Genomic_DNA"/>
</dbReference>
<evidence type="ECO:0000313" key="3">
    <source>
        <dbReference type="Proteomes" id="UP000887159"/>
    </source>
</evidence>
<protein>
    <submittedName>
        <fullName evidence="2">Uncharacterized protein</fullName>
    </submittedName>
</protein>
<dbReference type="AlphaFoldDB" id="A0A8X6W165"/>
<comment type="caution">
    <text evidence="2">The sequence shown here is derived from an EMBL/GenBank/DDBJ whole genome shotgun (WGS) entry which is preliminary data.</text>
</comment>
<dbReference type="Proteomes" id="UP000887159">
    <property type="component" value="Unassembled WGS sequence"/>
</dbReference>
<accession>A0A8X6W165</accession>
<sequence length="150" mass="17537">MKRKEIAEQKQLLSIVQEKEEPVQEPQEQVSEKRPELSEDNLSFVKQWMECKISSKKEYYEYLIEEVRNKTEGREISTVLQHFPQVLLVYHNQSSLGATLLHGQQKQFLVKPKRDSFESMTLCHSVIPFPPCNSNFLNGVMRAGHMQQTD</sequence>
<organism evidence="2 3">
    <name type="scientific">Trichonephila clavipes</name>
    <name type="common">Golden silk orbweaver</name>
    <name type="synonym">Nephila clavipes</name>
    <dbReference type="NCBI Taxonomy" id="2585209"/>
    <lineage>
        <taxon>Eukaryota</taxon>
        <taxon>Metazoa</taxon>
        <taxon>Ecdysozoa</taxon>
        <taxon>Arthropoda</taxon>
        <taxon>Chelicerata</taxon>
        <taxon>Arachnida</taxon>
        <taxon>Araneae</taxon>
        <taxon>Araneomorphae</taxon>
        <taxon>Entelegynae</taxon>
        <taxon>Araneoidea</taxon>
        <taxon>Nephilidae</taxon>
        <taxon>Trichonephila</taxon>
    </lineage>
</organism>
<keyword evidence="3" id="KW-1185">Reference proteome</keyword>
<reference evidence="2" key="1">
    <citation type="submission" date="2020-08" db="EMBL/GenBank/DDBJ databases">
        <title>Multicomponent nature underlies the extraordinary mechanical properties of spider dragline silk.</title>
        <authorList>
            <person name="Kono N."/>
            <person name="Nakamura H."/>
            <person name="Mori M."/>
            <person name="Yoshida Y."/>
            <person name="Ohtoshi R."/>
            <person name="Malay A.D."/>
            <person name="Moran D.A.P."/>
            <person name="Tomita M."/>
            <person name="Numata K."/>
            <person name="Arakawa K."/>
        </authorList>
    </citation>
    <scope>NUCLEOTIDE SEQUENCE</scope>
</reference>
<name>A0A8X6W165_TRICX</name>
<evidence type="ECO:0000256" key="1">
    <source>
        <dbReference type="SAM" id="MobiDB-lite"/>
    </source>
</evidence>
<feature type="region of interest" description="Disordered" evidence="1">
    <location>
        <begin position="17"/>
        <end position="37"/>
    </location>
</feature>
<gene>
    <name evidence="2" type="ORF">TNCV_25421</name>
</gene>